<gene>
    <name evidence="2" type="ORF">DES31_0306</name>
</gene>
<dbReference type="Proteomes" id="UP000280099">
    <property type="component" value="Unassembled WGS sequence"/>
</dbReference>
<dbReference type="RefSeq" id="WP_121121305.1">
    <property type="nucleotide sequence ID" value="NZ_CP016604.1"/>
</dbReference>
<comment type="caution">
    <text evidence="2">The sequence shown here is derived from an EMBL/GenBank/DDBJ whole genome shotgun (WGS) entry which is preliminary data.</text>
</comment>
<evidence type="ECO:0000313" key="3">
    <source>
        <dbReference type="Proteomes" id="UP000280099"/>
    </source>
</evidence>
<dbReference type="InterPro" id="IPR010835">
    <property type="entry name" value="DUF1439"/>
</dbReference>
<reference evidence="2 3" key="1">
    <citation type="submission" date="2018-10" db="EMBL/GenBank/DDBJ databases">
        <title>Genomic Encyclopedia of Type Strains, Phase IV (KMG-IV): sequencing the most valuable type-strain genomes for metagenomic binning, comparative biology and taxonomic classification.</title>
        <authorList>
            <person name="Goeker M."/>
        </authorList>
    </citation>
    <scope>NUCLEOTIDE SEQUENCE [LARGE SCALE GENOMIC DNA]</scope>
    <source>
        <strain evidence="2 3">DSM 23800</strain>
    </source>
</reference>
<dbReference type="Pfam" id="PF07273">
    <property type="entry name" value="DUF1439"/>
    <property type="match status" value="1"/>
</dbReference>
<dbReference type="OrthoDB" id="5688063at2"/>
<feature type="signal peptide" evidence="1">
    <location>
        <begin position="1"/>
        <end position="20"/>
    </location>
</feature>
<dbReference type="AlphaFoldDB" id="A0A420XI30"/>
<evidence type="ECO:0000256" key="1">
    <source>
        <dbReference type="SAM" id="SignalP"/>
    </source>
</evidence>
<feature type="chain" id="PRO_5019410027" evidence="1">
    <location>
        <begin position="21"/>
        <end position="187"/>
    </location>
</feature>
<evidence type="ECO:0000313" key="2">
    <source>
        <dbReference type="EMBL" id="RKR76992.1"/>
    </source>
</evidence>
<name>A0A420XI30_9PAST</name>
<proteinExistence type="predicted"/>
<protein>
    <submittedName>
        <fullName evidence="2">Uncharacterized protein DUF1439</fullName>
    </submittedName>
</protein>
<organism evidence="2 3">
    <name type="scientific">Otariodibacter oris</name>
    <dbReference type="NCBI Taxonomy" id="1032623"/>
    <lineage>
        <taxon>Bacteria</taxon>
        <taxon>Pseudomonadati</taxon>
        <taxon>Pseudomonadota</taxon>
        <taxon>Gammaproteobacteria</taxon>
        <taxon>Pasteurellales</taxon>
        <taxon>Pasteurellaceae</taxon>
        <taxon>Otariodibacter</taxon>
    </lineage>
</organism>
<keyword evidence="3" id="KW-1185">Reference proteome</keyword>
<dbReference type="EMBL" id="RBJC01000004">
    <property type="protein sequence ID" value="RKR76992.1"/>
    <property type="molecule type" value="Genomic_DNA"/>
</dbReference>
<keyword evidence="1" id="KW-0732">Signal</keyword>
<accession>A0A420XI30</accession>
<dbReference type="Gene3D" id="3.15.10.40">
    <property type="entry name" value="Uncharacterised protein PF07273, DUF1439"/>
    <property type="match status" value="1"/>
</dbReference>
<sequence>MKKLSQYLLFTFFFITTCHANINITEEEINSYLGNELDKKVTLKDSVGIHRIFELDYDLHDLSTQIGRTSDKNVEVSGTVDGLLKIKRKQYPVKIDLNIATMPYYDPNKGELFLKDINLKNWKISPDKYQDDLQYFMPFIIDGLSSILNSTPVYTLDESRAKELLIKKFAEKIVVTDGALQLETSIF</sequence>